<evidence type="ECO:0000313" key="2">
    <source>
        <dbReference type="Proteomes" id="UP001241377"/>
    </source>
</evidence>
<sequence length="308" mass="34060">MSFKAKPTTKKSNVALLTEGASYIRRANKAGRGEPTVEKVVFDDDARREYLTGFSKRKKAKVEEKRDRAKKRAHEEHLAMRRKAREDLKQRARENFISVRRAMGLPELDESEADEGIFSDSEGAAQEKGKGKATEDDQVAHEEEEGSEIEVEYEDDDQQAVVTITDDFDEDLGLGVGGTTRKRKAQDSDDDNSGSDEDGAAEPKSRSAVPLMPASSRKQQKKALSTAATKKSVSLGFPSARTNTSSKNHVASDYRAYESKAERRKVKEKEHSRRKQKWELAKERGTAGGGRGKGAGRGRGRGKGKGKK</sequence>
<comment type="caution">
    <text evidence="1">The sequence shown here is derived from an EMBL/GenBank/DDBJ whole genome shotgun (WGS) entry which is preliminary data.</text>
</comment>
<protein>
    <submittedName>
        <fullName evidence="1">Uncharacterized protein</fullName>
    </submittedName>
</protein>
<keyword evidence="2" id="KW-1185">Reference proteome</keyword>
<evidence type="ECO:0000313" key="1">
    <source>
        <dbReference type="EMBL" id="KAJ9095204.1"/>
    </source>
</evidence>
<dbReference type="Proteomes" id="UP001241377">
    <property type="component" value="Unassembled WGS sequence"/>
</dbReference>
<accession>A0ACC2V8A3</accession>
<proteinExistence type="predicted"/>
<name>A0ACC2V8A3_9TREE</name>
<gene>
    <name evidence="1" type="ORF">QFC19_007659</name>
</gene>
<reference evidence="1" key="1">
    <citation type="submission" date="2023-04" db="EMBL/GenBank/DDBJ databases">
        <title>Draft Genome sequencing of Naganishia species isolated from polar environments using Oxford Nanopore Technology.</title>
        <authorList>
            <person name="Leo P."/>
            <person name="Venkateswaran K."/>
        </authorList>
    </citation>
    <scope>NUCLEOTIDE SEQUENCE</scope>
    <source>
        <strain evidence="1">MNA-CCFEE 5261</strain>
    </source>
</reference>
<organism evidence="1 2">
    <name type="scientific">Naganishia cerealis</name>
    <dbReference type="NCBI Taxonomy" id="610337"/>
    <lineage>
        <taxon>Eukaryota</taxon>
        <taxon>Fungi</taxon>
        <taxon>Dikarya</taxon>
        <taxon>Basidiomycota</taxon>
        <taxon>Agaricomycotina</taxon>
        <taxon>Tremellomycetes</taxon>
        <taxon>Filobasidiales</taxon>
        <taxon>Filobasidiaceae</taxon>
        <taxon>Naganishia</taxon>
    </lineage>
</organism>
<dbReference type="EMBL" id="JASBWR010000103">
    <property type="protein sequence ID" value="KAJ9095204.1"/>
    <property type="molecule type" value="Genomic_DNA"/>
</dbReference>